<dbReference type="SUPFAM" id="SSF57850">
    <property type="entry name" value="RING/U-box"/>
    <property type="match status" value="1"/>
</dbReference>
<sequence>MFSSVNRARSTRVPDTLGGQEASVGQDFGSSSSKISLAFNMSSGPHLLRVPFDQNGLRTPTPHELPSEAALAENGGLIVDKRAIAMDMRIALKTILTYVAGIRRYSVLSNLPGGVTLLQAVSDGRIEDEQMTKALTQHFQQLREAVVRVAENKGLKLKALVLSYPSYLHSNEGKDDFDMYMNTYMGLLQPIWGDIIMETANEGQAIGLYICERFEDPFSDVHRGLRNRMLFDGLSGANGINLVIVDIGSSTLNLQRVTVYFDDQNEMIGSQSSVPQGSVTGVQGGSGMSNDAVRTILEERYLTALSGQDQLREGELAALLASFEEQKKELDYMHYRDVMYLRGLTPCRTFLLQADDTVKACRDAFAAPLAFLTTQLRQIAQLDSVGAVAAASGIGMNRLFLRNERYSSSAVSGGLALSYIRMPRPHEAFDTSAIGFQEIHGSIGMDEAPFLFGKESRDPPPCLVKVSPRNAKRLKLSLVCDPNYYQPGSATTQPPPPLPIGPTEGIFTVTYDLGWKLSATELPTGTIAFTARGTRINSDYEHIPFRLTCYKLRADGTKAKHRKDGQWLLMLKTDPVTKLPKVGNTIKLPMWCSSCAQEIFNDAWVCRVCKYEELCFICYTQVTSRPYMRDHSFTRLSMNSLLRSA</sequence>
<organism evidence="2 3">
    <name type="scientific">Xylaria grammica</name>
    <dbReference type="NCBI Taxonomy" id="363999"/>
    <lineage>
        <taxon>Eukaryota</taxon>
        <taxon>Fungi</taxon>
        <taxon>Dikarya</taxon>
        <taxon>Ascomycota</taxon>
        <taxon>Pezizomycotina</taxon>
        <taxon>Sordariomycetes</taxon>
        <taxon>Xylariomycetidae</taxon>
        <taxon>Xylariales</taxon>
        <taxon>Xylariaceae</taxon>
        <taxon>Xylaria</taxon>
    </lineage>
</organism>
<dbReference type="AlphaFoldDB" id="A0A439D7G1"/>
<reference evidence="2 3" key="1">
    <citation type="submission" date="2018-12" db="EMBL/GenBank/DDBJ databases">
        <title>Draft genome sequence of Xylaria grammica IHI A82.</title>
        <authorList>
            <person name="Buettner E."/>
            <person name="Kellner H."/>
        </authorList>
    </citation>
    <scope>NUCLEOTIDE SEQUENCE [LARGE SCALE GENOMIC DNA]</scope>
    <source>
        <strain evidence="2 3">IHI A82</strain>
    </source>
</reference>
<keyword evidence="3" id="KW-1185">Reference proteome</keyword>
<gene>
    <name evidence="2" type="ORF">EKO27_g4769</name>
</gene>
<evidence type="ECO:0000313" key="3">
    <source>
        <dbReference type="Proteomes" id="UP000286045"/>
    </source>
</evidence>
<dbReference type="EMBL" id="RYZI01000118">
    <property type="protein sequence ID" value="RWA10336.1"/>
    <property type="molecule type" value="Genomic_DNA"/>
</dbReference>
<feature type="region of interest" description="Disordered" evidence="1">
    <location>
        <begin position="1"/>
        <end position="28"/>
    </location>
</feature>
<dbReference type="Proteomes" id="UP000286045">
    <property type="component" value="Unassembled WGS sequence"/>
</dbReference>
<comment type="caution">
    <text evidence="2">The sequence shown here is derived from an EMBL/GenBank/DDBJ whole genome shotgun (WGS) entry which is preliminary data.</text>
</comment>
<evidence type="ECO:0000256" key="1">
    <source>
        <dbReference type="SAM" id="MobiDB-lite"/>
    </source>
</evidence>
<accession>A0A439D7G1</accession>
<name>A0A439D7G1_9PEZI</name>
<protein>
    <submittedName>
        <fullName evidence="2">Uncharacterized protein</fullName>
    </submittedName>
</protein>
<evidence type="ECO:0000313" key="2">
    <source>
        <dbReference type="EMBL" id="RWA10336.1"/>
    </source>
</evidence>
<proteinExistence type="predicted"/>